<keyword evidence="3" id="KW-1185">Reference proteome</keyword>
<accession>A0ABU9LQE8</accession>
<feature type="transmembrane region" description="Helical" evidence="1">
    <location>
        <begin position="399"/>
        <end position="416"/>
    </location>
</feature>
<keyword evidence="1" id="KW-0472">Membrane</keyword>
<dbReference type="Proteomes" id="UP001398420">
    <property type="component" value="Unassembled WGS sequence"/>
</dbReference>
<feature type="transmembrane region" description="Helical" evidence="1">
    <location>
        <begin position="80"/>
        <end position="101"/>
    </location>
</feature>
<dbReference type="PANTHER" id="PTHR38454:SF1">
    <property type="entry name" value="INTEGRAL MEMBRANE PROTEIN"/>
    <property type="match status" value="1"/>
</dbReference>
<evidence type="ECO:0000313" key="3">
    <source>
        <dbReference type="Proteomes" id="UP001398420"/>
    </source>
</evidence>
<feature type="transmembrane region" description="Helical" evidence="1">
    <location>
        <begin position="243"/>
        <end position="266"/>
    </location>
</feature>
<feature type="transmembrane region" description="Helical" evidence="1">
    <location>
        <begin position="349"/>
        <end position="367"/>
    </location>
</feature>
<sequence>MFQKKRRRVNGVVLISMLIISLLAHLFYIITWQQGTVMKGINDGLSQMLPFKQFIYNQYAEGHFFYSADFGLGGDFFSSLAYYFTTNLFFLPWVAITWGFATLFQFTPDFDYWMMLVLPMSIFKQTVIMFVAYIFLKQILQSIRGAYVGAVFYALSPFFFRHEMYWDILTDAMFWLPLILIGVERIIRKQSLFVFTLSAALMMISNFYLSYVVLLTAVIYMIVRQFMHLTDNERSTFEQLKRYIASGIISFALACFAFIPAAYGFINNVRPPFQDPIKGFEINDAIIMSPRVLWLPIFIFILFFIKPLYRHRTFRFFAIFAGVGIIAHFIPYIGSIFNGFSAPQQRWESIVILSFAGMLGVAIKYFEEWRRDRTIVYGVIGFIALWSLFIWLIPQYESSVPLLITTAIWLVIFAITQWYRAPLIWFSASILVFSIIEANIFSEDLTKTGVATKSFITSEAYHSNEQQQAVEWMQQRKVSKDARIDWMVPYRNNTPMVQNFRGTSIYSSILNGDLLLWYLRDLQIDMARESVSRYGTLGNRTNLMAMQQVQFYMREKSNEAVPYNYRLVKVNENTQIYENDQYLPVFRIATKTYRQSDLDDAPVLAKEHAMLDGVIMTDGKEKAPKVKKRKILSNTVQGGHWDGEELIINQDKGRVAFSLAPIMGAKTMYVQMYIEGIRNYTGFTIEANEYRTTRKKSNSIYRTNYNHITLAIDASNQLLIELPKGTYRLKDVAIYDEDYTTLNAAYNKKNEADVSWNHGEAKGEVNVKKDDVLVSSIPYEKGWHAKVDGKKVAVEKVNYAFVGVPMKVEGKHEVELYYRPPYWPYALWVSVITWVIFLIYSWRQRQKIPKWQRR</sequence>
<gene>
    <name evidence="2" type="ORF">AAF454_13275</name>
</gene>
<proteinExistence type="predicted"/>
<organism evidence="2 3">
    <name type="scientific">Kurthia gibsonii</name>
    <dbReference type="NCBI Taxonomy" id="33946"/>
    <lineage>
        <taxon>Bacteria</taxon>
        <taxon>Bacillati</taxon>
        <taxon>Bacillota</taxon>
        <taxon>Bacilli</taxon>
        <taxon>Bacillales</taxon>
        <taxon>Caryophanaceae</taxon>
        <taxon>Kurthia</taxon>
    </lineage>
</organism>
<dbReference type="PANTHER" id="PTHR38454">
    <property type="entry name" value="INTEGRAL MEMBRANE PROTEIN-RELATED"/>
    <property type="match status" value="1"/>
</dbReference>
<evidence type="ECO:0000256" key="1">
    <source>
        <dbReference type="SAM" id="Phobius"/>
    </source>
</evidence>
<keyword evidence="1" id="KW-0812">Transmembrane</keyword>
<dbReference type="EMBL" id="JBCEWA010000011">
    <property type="protein sequence ID" value="MEL5989378.1"/>
    <property type="molecule type" value="Genomic_DNA"/>
</dbReference>
<keyword evidence="1" id="KW-1133">Transmembrane helix</keyword>
<protein>
    <submittedName>
        <fullName evidence="2">YfhO family protein</fullName>
    </submittedName>
</protein>
<evidence type="ECO:0000313" key="2">
    <source>
        <dbReference type="EMBL" id="MEL5989378.1"/>
    </source>
</evidence>
<feature type="transmembrane region" description="Helical" evidence="1">
    <location>
        <begin position="317"/>
        <end position="337"/>
    </location>
</feature>
<feature type="transmembrane region" description="Helical" evidence="1">
    <location>
        <begin position="374"/>
        <end position="393"/>
    </location>
</feature>
<comment type="caution">
    <text evidence="2">The sequence shown here is derived from an EMBL/GenBank/DDBJ whole genome shotgun (WGS) entry which is preliminary data.</text>
</comment>
<feature type="transmembrane region" description="Helical" evidence="1">
    <location>
        <begin position="286"/>
        <end position="305"/>
    </location>
</feature>
<feature type="transmembrane region" description="Helical" evidence="1">
    <location>
        <begin position="113"/>
        <end position="136"/>
    </location>
</feature>
<feature type="transmembrane region" description="Helical" evidence="1">
    <location>
        <begin position="12"/>
        <end position="30"/>
    </location>
</feature>
<name>A0ABU9LQE8_9BACL</name>
<feature type="transmembrane region" description="Helical" evidence="1">
    <location>
        <begin position="193"/>
        <end position="223"/>
    </location>
</feature>
<dbReference type="Pfam" id="PF09586">
    <property type="entry name" value="YfhO"/>
    <property type="match status" value="1"/>
</dbReference>
<feature type="transmembrane region" description="Helical" evidence="1">
    <location>
        <begin position="423"/>
        <end position="441"/>
    </location>
</feature>
<feature type="transmembrane region" description="Helical" evidence="1">
    <location>
        <begin position="142"/>
        <end position="160"/>
    </location>
</feature>
<dbReference type="InterPro" id="IPR018580">
    <property type="entry name" value="Uncharacterised_YfhO"/>
</dbReference>
<feature type="transmembrane region" description="Helical" evidence="1">
    <location>
        <begin position="822"/>
        <end position="842"/>
    </location>
</feature>
<reference evidence="2 3" key="1">
    <citation type="submission" date="2024-04" db="EMBL/GenBank/DDBJ databases">
        <authorList>
            <person name="Wu Y.S."/>
            <person name="Zhang L."/>
        </authorList>
    </citation>
    <scope>NUCLEOTIDE SEQUENCE [LARGE SCALE GENOMIC DNA]</scope>
    <source>
        <strain evidence="2 3">KG-01</strain>
    </source>
</reference>
<dbReference type="RefSeq" id="WP_342303155.1">
    <property type="nucleotide sequence ID" value="NZ_JBCEWA010000011.1"/>
</dbReference>